<evidence type="ECO:0000313" key="2">
    <source>
        <dbReference type="Proteomes" id="UP000265520"/>
    </source>
</evidence>
<name>A0A392RHX4_9FABA</name>
<protein>
    <submittedName>
        <fullName evidence="1">Cyclic dof factor 3-like</fullName>
    </submittedName>
</protein>
<accession>A0A392RHX4</accession>
<organism evidence="1 2">
    <name type="scientific">Trifolium medium</name>
    <dbReference type="NCBI Taxonomy" id="97028"/>
    <lineage>
        <taxon>Eukaryota</taxon>
        <taxon>Viridiplantae</taxon>
        <taxon>Streptophyta</taxon>
        <taxon>Embryophyta</taxon>
        <taxon>Tracheophyta</taxon>
        <taxon>Spermatophyta</taxon>
        <taxon>Magnoliopsida</taxon>
        <taxon>eudicotyledons</taxon>
        <taxon>Gunneridae</taxon>
        <taxon>Pentapetalae</taxon>
        <taxon>rosids</taxon>
        <taxon>fabids</taxon>
        <taxon>Fabales</taxon>
        <taxon>Fabaceae</taxon>
        <taxon>Papilionoideae</taxon>
        <taxon>50 kb inversion clade</taxon>
        <taxon>NPAAA clade</taxon>
        <taxon>Hologalegina</taxon>
        <taxon>IRL clade</taxon>
        <taxon>Trifolieae</taxon>
        <taxon>Trifolium</taxon>
    </lineage>
</organism>
<keyword evidence="2" id="KW-1185">Reference proteome</keyword>
<sequence>MVQSSMQMYPTTMQWCHAPMVAVTNIFTPNIGLQFVPGSYGNGNVSIGSNGCISPSSSTTSNSLCSGNGSPILGKHTRDSVLTDEEKPEMCVFAPKTLRINETNLE</sequence>
<dbReference type="AlphaFoldDB" id="A0A392RHX4"/>
<dbReference type="EMBL" id="LXQA010231548">
    <property type="protein sequence ID" value="MCI36203.1"/>
    <property type="molecule type" value="Genomic_DNA"/>
</dbReference>
<comment type="caution">
    <text evidence="1">The sequence shown here is derived from an EMBL/GenBank/DDBJ whole genome shotgun (WGS) entry which is preliminary data.</text>
</comment>
<reference evidence="1 2" key="1">
    <citation type="journal article" date="2018" name="Front. Plant Sci.">
        <title>Red Clover (Trifolium pratense) and Zigzag Clover (T. medium) - A Picture of Genomic Similarities and Differences.</title>
        <authorList>
            <person name="Dluhosova J."/>
            <person name="Istvanek J."/>
            <person name="Nedelnik J."/>
            <person name="Repkova J."/>
        </authorList>
    </citation>
    <scope>NUCLEOTIDE SEQUENCE [LARGE SCALE GENOMIC DNA]</scope>
    <source>
        <strain evidence="2">cv. 10/8</strain>
        <tissue evidence="1">Leaf</tissue>
    </source>
</reference>
<dbReference type="Proteomes" id="UP000265520">
    <property type="component" value="Unassembled WGS sequence"/>
</dbReference>
<proteinExistence type="predicted"/>
<evidence type="ECO:0000313" key="1">
    <source>
        <dbReference type="EMBL" id="MCI36203.1"/>
    </source>
</evidence>